<dbReference type="InterPro" id="IPR036390">
    <property type="entry name" value="WH_DNA-bd_sf"/>
</dbReference>
<dbReference type="CDD" id="cd08440">
    <property type="entry name" value="PBP2_LTTR_like_4"/>
    <property type="match status" value="1"/>
</dbReference>
<accession>A0A271K8Y6</accession>
<protein>
    <submittedName>
        <fullName evidence="6">LysR family transcriptional regulator</fullName>
    </submittedName>
</protein>
<dbReference type="EMBL" id="NPKH01000037">
    <property type="protein sequence ID" value="PAP92201.1"/>
    <property type="molecule type" value="Genomic_DNA"/>
</dbReference>
<reference evidence="6 7" key="1">
    <citation type="submission" date="2017-08" db="EMBL/GenBank/DDBJ databases">
        <title>Mesorhizobium wenxinae sp. nov., a novel rhizobial species isolated from root nodules of chickpea (Cicer arietinum L.).</title>
        <authorList>
            <person name="Zhang J."/>
        </authorList>
    </citation>
    <scope>NUCLEOTIDE SEQUENCE [LARGE SCALE GENOMIC DNA]</scope>
    <source>
        <strain evidence="7">WYCCWR 10019</strain>
    </source>
</reference>
<dbReference type="InterPro" id="IPR050950">
    <property type="entry name" value="HTH-type_LysR_regulators"/>
</dbReference>
<dbReference type="Pfam" id="PF03466">
    <property type="entry name" value="LysR_substrate"/>
    <property type="match status" value="1"/>
</dbReference>
<dbReference type="OrthoDB" id="8479357at2"/>
<feature type="domain" description="HTH lysR-type" evidence="5">
    <location>
        <begin position="1"/>
        <end position="60"/>
    </location>
</feature>
<evidence type="ECO:0000259" key="5">
    <source>
        <dbReference type="PROSITE" id="PS50931"/>
    </source>
</evidence>
<dbReference type="Gene3D" id="1.10.10.10">
    <property type="entry name" value="Winged helix-like DNA-binding domain superfamily/Winged helix DNA-binding domain"/>
    <property type="match status" value="1"/>
</dbReference>
<proteinExistence type="inferred from homology"/>
<dbReference type="FunFam" id="1.10.10.10:FF:000001">
    <property type="entry name" value="LysR family transcriptional regulator"/>
    <property type="match status" value="1"/>
</dbReference>
<dbReference type="InterPro" id="IPR036388">
    <property type="entry name" value="WH-like_DNA-bd_sf"/>
</dbReference>
<dbReference type="AlphaFoldDB" id="A0A271K8Y6"/>
<keyword evidence="4" id="KW-0804">Transcription</keyword>
<dbReference type="PANTHER" id="PTHR30419:SF8">
    <property type="entry name" value="NITROGEN ASSIMILATION TRANSCRIPTIONAL ACTIVATOR-RELATED"/>
    <property type="match status" value="1"/>
</dbReference>
<organism evidence="6 7">
    <name type="scientific">Mesorhizobium wenxiniae</name>
    <dbReference type="NCBI Taxonomy" id="2014805"/>
    <lineage>
        <taxon>Bacteria</taxon>
        <taxon>Pseudomonadati</taxon>
        <taxon>Pseudomonadota</taxon>
        <taxon>Alphaproteobacteria</taxon>
        <taxon>Hyphomicrobiales</taxon>
        <taxon>Phyllobacteriaceae</taxon>
        <taxon>Mesorhizobium</taxon>
    </lineage>
</organism>
<keyword evidence="2" id="KW-0805">Transcription regulation</keyword>
<evidence type="ECO:0000256" key="2">
    <source>
        <dbReference type="ARBA" id="ARBA00023015"/>
    </source>
</evidence>
<dbReference type="GO" id="GO:0003700">
    <property type="term" value="F:DNA-binding transcription factor activity"/>
    <property type="evidence" value="ECO:0007669"/>
    <property type="project" value="InterPro"/>
</dbReference>
<dbReference type="GO" id="GO:0003677">
    <property type="term" value="F:DNA binding"/>
    <property type="evidence" value="ECO:0007669"/>
    <property type="project" value="UniProtKB-KW"/>
</dbReference>
<dbReference type="GO" id="GO:0005829">
    <property type="term" value="C:cytosol"/>
    <property type="evidence" value="ECO:0007669"/>
    <property type="project" value="TreeGrafter"/>
</dbReference>
<dbReference type="Gene3D" id="3.40.190.290">
    <property type="match status" value="1"/>
</dbReference>
<keyword evidence="3" id="KW-0238">DNA-binding</keyword>
<evidence type="ECO:0000313" key="6">
    <source>
        <dbReference type="EMBL" id="PAP92201.1"/>
    </source>
</evidence>
<comment type="caution">
    <text evidence="6">The sequence shown here is derived from an EMBL/GenBank/DDBJ whole genome shotgun (WGS) entry which is preliminary data.</text>
</comment>
<name>A0A271K8Y6_9HYPH</name>
<dbReference type="SUPFAM" id="SSF46785">
    <property type="entry name" value="Winged helix' DNA-binding domain"/>
    <property type="match status" value="1"/>
</dbReference>
<dbReference type="InterPro" id="IPR005119">
    <property type="entry name" value="LysR_subst-bd"/>
</dbReference>
<dbReference type="PANTHER" id="PTHR30419">
    <property type="entry name" value="HTH-TYPE TRANSCRIPTIONAL REGULATOR YBHD"/>
    <property type="match status" value="1"/>
</dbReference>
<evidence type="ECO:0000256" key="3">
    <source>
        <dbReference type="ARBA" id="ARBA00023125"/>
    </source>
</evidence>
<dbReference type="Proteomes" id="UP000215931">
    <property type="component" value="Unassembled WGS sequence"/>
</dbReference>
<comment type="similarity">
    <text evidence="1">Belongs to the LysR transcriptional regulatory family.</text>
</comment>
<dbReference type="InterPro" id="IPR000847">
    <property type="entry name" value="LysR_HTH_N"/>
</dbReference>
<dbReference type="PRINTS" id="PR00039">
    <property type="entry name" value="HTHLYSR"/>
</dbReference>
<evidence type="ECO:0000256" key="4">
    <source>
        <dbReference type="ARBA" id="ARBA00023163"/>
    </source>
</evidence>
<keyword evidence="7" id="KW-1185">Reference proteome</keyword>
<dbReference type="SUPFAM" id="SSF53850">
    <property type="entry name" value="Periplasmic binding protein-like II"/>
    <property type="match status" value="1"/>
</dbReference>
<sequence length="305" mass="32714">MRIALRHIEAFLAVAEHSNFSTASRNLNVAQPALSQAVKDLEAELGLRLFDRTTRRVELTAAGVEFQGSASKIMEDLEHAVQNVRDLAARRRGRIRVAAPPLLSSVILPQAIAAFHNDFPGITIELIDKGTEEIVASVAAGNADCGLGTFSPTDEGIERTLLMRDNLMLFCPEGHPVLEKAAVSWTDLRDLPLIALTRSSGIRLLVDMATEAAELSAKPAFEVSLITTALALVEAKLGVSVLPTYALAAARHYAVSARPLGNPVVTRDVVMIHASGRSISPAVVSFSGIVRSYAQKLVPLRDVKA</sequence>
<dbReference type="PROSITE" id="PS50931">
    <property type="entry name" value="HTH_LYSR"/>
    <property type="match status" value="1"/>
</dbReference>
<dbReference type="Pfam" id="PF00126">
    <property type="entry name" value="HTH_1"/>
    <property type="match status" value="1"/>
</dbReference>
<evidence type="ECO:0000256" key="1">
    <source>
        <dbReference type="ARBA" id="ARBA00009437"/>
    </source>
</evidence>
<evidence type="ECO:0000313" key="7">
    <source>
        <dbReference type="Proteomes" id="UP000215931"/>
    </source>
</evidence>
<gene>
    <name evidence="6" type="ORF">CIT31_29290</name>
</gene>